<comment type="caution">
    <text evidence="2">The sequence shown here is derived from an EMBL/GenBank/DDBJ whole genome shotgun (WGS) entry which is preliminary data.</text>
</comment>
<accession>A0AAE4EXZ1</accession>
<feature type="domain" description="DUF7718" evidence="1">
    <location>
        <begin position="46"/>
        <end position="124"/>
    </location>
</feature>
<evidence type="ECO:0000313" key="3">
    <source>
        <dbReference type="Proteomes" id="UP001253439"/>
    </source>
</evidence>
<evidence type="ECO:0000313" key="2">
    <source>
        <dbReference type="EMBL" id="MDS0221997.1"/>
    </source>
</evidence>
<dbReference type="Pfam" id="PF24839">
    <property type="entry name" value="DUF7718"/>
    <property type="match status" value="1"/>
</dbReference>
<name>A0AAE4EXZ1_9EURY</name>
<proteinExistence type="predicted"/>
<organism evidence="2 3">
    <name type="scientific">Haloarcula terrestris</name>
    <dbReference type="NCBI Taxonomy" id="2950533"/>
    <lineage>
        <taxon>Archaea</taxon>
        <taxon>Methanobacteriati</taxon>
        <taxon>Methanobacteriota</taxon>
        <taxon>Stenosarchaea group</taxon>
        <taxon>Halobacteria</taxon>
        <taxon>Halobacteriales</taxon>
        <taxon>Haloarculaceae</taxon>
        <taxon>Haloarcula</taxon>
    </lineage>
</organism>
<dbReference type="InterPro" id="IPR056135">
    <property type="entry name" value="DUF7718"/>
</dbReference>
<protein>
    <recommendedName>
        <fullName evidence="1">DUF7718 domain-containing protein</fullName>
    </recommendedName>
</protein>
<dbReference type="AlphaFoldDB" id="A0AAE4EXZ1"/>
<evidence type="ECO:0000259" key="1">
    <source>
        <dbReference type="Pfam" id="PF24839"/>
    </source>
</evidence>
<dbReference type="RefSeq" id="WP_310896625.1">
    <property type="nucleotide sequence ID" value="NZ_JAMQOM010000004.1"/>
</dbReference>
<reference evidence="2 3" key="1">
    <citation type="submission" date="2022-06" db="EMBL/GenBank/DDBJ databases">
        <title>Haloarcula sp. a new haloarchaeum isolate from saline soil.</title>
        <authorList>
            <person name="Strakova D."/>
            <person name="Galisteo C."/>
            <person name="Sanchez-Porro C."/>
            <person name="Ventosa A."/>
        </authorList>
    </citation>
    <scope>NUCLEOTIDE SEQUENCE [LARGE SCALE GENOMIC DNA]</scope>
    <source>
        <strain evidence="2 3">S1AR25-5A</strain>
    </source>
</reference>
<dbReference type="EMBL" id="JAMQOM010000004">
    <property type="protein sequence ID" value="MDS0221997.1"/>
    <property type="molecule type" value="Genomic_DNA"/>
</dbReference>
<dbReference type="Proteomes" id="UP001253439">
    <property type="component" value="Unassembled WGS sequence"/>
</dbReference>
<sequence length="126" mass="14262">MTDENRLPSEKSEGNRCDDSIALGTHLGYEVHIAISQDPQDAPVPQDYGVNLYVRNTDGENVDIARVDTAHAGCHIDRFYLPEGHNQRLEDYGVSFKNPESAVAYMTDNSRWKGWVERYQDNHGLP</sequence>
<gene>
    <name evidence="2" type="ORF">NDI54_11630</name>
</gene>
<keyword evidence="3" id="KW-1185">Reference proteome</keyword>